<feature type="domain" description="Helicase C-terminal" evidence="6">
    <location>
        <begin position="620"/>
        <end position="797"/>
    </location>
</feature>
<sequence length="1067" mass="116547">MHAGPDQTHDLDPFTLDQDQLHALAAADLVRAGLRHFKDNRVAELELDGACLRADVEDEEDEEIVALELSYDSDGNLICLCDCGTPSDQACVHALAALFARSARRAAEGELLGAVEGAIDERIKRGRTEVRVEHLTGDPAYGAWTARSLMSSTHVPVSYRVHIRSLDRRANYCTCPDFATNQLGTCKHIEAVLHRIAKRRDAKGPQALGPPSPFVYLDWEGDPAPQIRLHRAMQRPDRPLDSELVALLDAHFDDAGAYRRRLPEDFLRLADALAGRADIDLGEDALGYARRLAEQAAQRQRARDIGEAIRASGGRLPGVTARLYPYQVEGVAFLAANGRALLADDMGLGKTLQAIAAAAWLHAHAEVERILVICPASLKQQWAREIRKFTGQEARVIQGPAAARAAQYRGAGGFLVVNYELILRDGSVIAETLRPDLMILDEAQRIKNWRTKIAAAVKRIPSRYAFVLTGTPLENRLEDLYSLMQVIDQKVLGPLWRYLVDFHVTDERGKVLGYRNLSELRRRLAPVMLRRDRQLVRDQLPDRIESRLDIPLDACQKELHDAGIQAAGILAQIAKRRPLTPGESNRLMAHLQQARMACDAAGLVDKETEGSPKLDELANLLDELCLQSGLKAVVFSQWEQMTRMVEQRVRALGLGCVRLHGGVPTSKRGELIDRFNDDDACQVFISTDAGGVGLNLQTASVLVNLDIPWNPAVLDQRIARVHRLGQTRTVQIVLLVAAESYECRVLELVQGKRNLFDNVVDQDATEDVVGISRKLVEVLAEDLAGLPGVPKTANEATGEQVEEAASEEPASDQADANLKASPDIDLSAGETTAIDDAQTDGTPVERAEPIPLADATRDAEMEASIRHAIEAVQKAFGTRIERILGSGGGLLVVLDRVDAEADRLAAAISGQVPVALIDPRTLSGLQRLGDASPIARARPLVEATEEQHSPQEPRLLFKAREKLRGAEVLIQQACPAPAMDLLLGALLACAAVRSEQETPPTPQHAGIWLYSEALPKGILTQEEAGLLMRALALSQGAETIPDALLRDLAADVARFVSDQTQSWPPSS</sequence>
<dbReference type="PANTHER" id="PTHR10799">
    <property type="entry name" value="SNF2/RAD54 HELICASE FAMILY"/>
    <property type="match status" value="1"/>
</dbReference>
<dbReference type="Gene3D" id="3.40.50.10810">
    <property type="entry name" value="Tandem AAA-ATPase domain"/>
    <property type="match status" value="1"/>
</dbReference>
<evidence type="ECO:0000256" key="1">
    <source>
        <dbReference type="ARBA" id="ARBA00022801"/>
    </source>
</evidence>
<dbReference type="SMART" id="SM00490">
    <property type="entry name" value="HELICc"/>
    <property type="match status" value="1"/>
</dbReference>
<evidence type="ECO:0000256" key="3">
    <source>
        <dbReference type="PROSITE-ProRule" id="PRU00325"/>
    </source>
</evidence>
<dbReference type="InterPro" id="IPR049730">
    <property type="entry name" value="SNF2/RAD54-like_C"/>
</dbReference>
<dbReference type="CDD" id="cd17919">
    <property type="entry name" value="DEXHc_Snf"/>
    <property type="match status" value="1"/>
</dbReference>
<protein>
    <submittedName>
        <fullName evidence="7">SNF2-related protein</fullName>
    </submittedName>
</protein>
<keyword evidence="3" id="KW-0479">Metal-binding</keyword>
<keyword evidence="8" id="KW-1185">Reference proteome</keyword>
<dbReference type="Gene3D" id="3.40.50.300">
    <property type="entry name" value="P-loop containing nucleotide triphosphate hydrolases"/>
    <property type="match status" value="1"/>
</dbReference>
<dbReference type="SMART" id="SM00487">
    <property type="entry name" value="DEXDc"/>
    <property type="match status" value="1"/>
</dbReference>
<dbReference type="PROSITE" id="PS51194">
    <property type="entry name" value="HELICASE_CTER"/>
    <property type="match status" value="1"/>
</dbReference>
<dbReference type="Pfam" id="PF00271">
    <property type="entry name" value="Helicase_C"/>
    <property type="match status" value="1"/>
</dbReference>
<keyword evidence="3" id="KW-0862">Zinc</keyword>
<dbReference type="InterPro" id="IPR014001">
    <property type="entry name" value="Helicase_ATP-bd"/>
</dbReference>
<dbReference type="CDD" id="cd18793">
    <property type="entry name" value="SF2_C_SNF"/>
    <property type="match status" value="1"/>
</dbReference>
<dbReference type="InterPro" id="IPR000330">
    <property type="entry name" value="SNF2_N"/>
</dbReference>
<proteinExistence type="predicted"/>
<dbReference type="PROSITE" id="PS50966">
    <property type="entry name" value="ZF_SWIM"/>
    <property type="match status" value="1"/>
</dbReference>
<accession>F9UB10</accession>
<dbReference type="GO" id="GO:0016787">
    <property type="term" value="F:hydrolase activity"/>
    <property type="evidence" value="ECO:0007669"/>
    <property type="project" value="UniProtKB-KW"/>
</dbReference>
<gene>
    <name evidence="7" type="ORF">ThimaDRAFT_2046</name>
</gene>
<dbReference type="InterPro" id="IPR038718">
    <property type="entry name" value="SNF2-like_sf"/>
</dbReference>
<feature type="domain" description="SWIM-type" evidence="4">
    <location>
        <begin position="159"/>
        <end position="197"/>
    </location>
</feature>
<reference evidence="7 8" key="1">
    <citation type="submission" date="2011-06" db="EMBL/GenBank/DDBJ databases">
        <title>The draft genome of Thiocapsa marina 5811.</title>
        <authorList>
            <consortium name="US DOE Joint Genome Institute (JGI-PGF)"/>
            <person name="Lucas S."/>
            <person name="Han J."/>
            <person name="Cheng J.-F."/>
            <person name="Goodwin L."/>
            <person name="Pitluck S."/>
            <person name="Peters L."/>
            <person name="Land M.L."/>
            <person name="Hauser L."/>
            <person name="Vogl K."/>
            <person name="Liu Z."/>
            <person name="Imhoff J."/>
            <person name="Thiel V."/>
            <person name="Frigaard N.-U."/>
            <person name="Bryant D."/>
            <person name="Woyke T.J."/>
        </authorList>
    </citation>
    <scope>NUCLEOTIDE SEQUENCE [LARGE SCALE GENOMIC DNA]</scope>
    <source>
        <strain evidence="7 8">5811</strain>
    </source>
</reference>
<dbReference type="InterPro" id="IPR007527">
    <property type="entry name" value="Znf_SWIM"/>
</dbReference>
<dbReference type="STRING" id="768671.ThimaDRAFT_2046"/>
<organism evidence="7 8">
    <name type="scientific">Thiocapsa marina 5811</name>
    <dbReference type="NCBI Taxonomy" id="768671"/>
    <lineage>
        <taxon>Bacteria</taxon>
        <taxon>Pseudomonadati</taxon>
        <taxon>Pseudomonadota</taxon>
        <taxon>Gammaproteobacteria</taxon>
        <taxon>Chromatiales</taxon>
        <taxon>Chromatiaceae</taxon>
        <taxon>Thiocapsa</taxon>
    </lineage>
</organism>
<dbReference type="RefSeq" id="WP_007192921.1">
    <property type="nucleotide sequence ID" value="NZ_AFWV01000006.1"/>
</dbReference>
<dbReference type="InterPro" id="IPR027417">
    <property type="entry name" value="P-loop_NTPase"/>
</dbReference>
<dbReference type="SUPFAM" id="SSF52540">
    <property type="entry name" value="P-loop containing nucleoside triphosphate hydrolases"/>
    <property type="match status" value="2"/>
</dbReference>
<evidence type="ECO:0000259" key="6">
    <source>
        <dbReference type="PROSITE" id="PS51194"/>
    </source>
</evidence>
<dbReference type="GO" id="GO:0005524">
    <property type="term" value="F:ATP binding"/>
    <property type="evidence" value="ECO:0007669"/>
    <property type="project" value="InterPro"/>
</dbReference>
<dbReference type="eggNOG" id="COG0553">
    <property type="taxonomic scope" value="Bacteria"/>
</dbReference>
<dbReference type="Proteomes" id="UP000005459">
    <property type="component" value="Unassembled WGS sequence"/>
</dbReference>
<keyword evidence="1" id="KW-0378">Hydrolase</keyword>
<feature type="domain" description="Helicase ATP-binding" evidence="5">
    <location>
        <begin position="331"/>
        <end position="490"/>
    </location>
</feature>
<dbReference type="GO" id="GO:0008270">
    <property type="term" value="F:zinc ion binding"/>
    <property type="evidence" value="ECO:0007669"/>
    <property type="project" value="UniProtKB-KW"/>
</dbReference>
<dbReference type="PATRIC" id="fig|768671.3.peg.2166"/>
<keyword evidence="2" id="KW-0347">Helicase</keyword>
<keyword evidence="2" id="KW-0547">Nucleotide-binding</keyword>
<evidence type="ECO:0000259" key="5">
    <source>
        <dbReference type="PROSITE" id="PS51192"/>
    </source>
</evidence>
<dbReference type="AlphaFoldDB" id="F9UB10"/>
<dbReference type="Pfam" id="PF00176">
    <property type="entry name" value="SNF2-rel_dom"/>
    <property type="match status" value="1"/>
</dbReference>
<evidence type="ECO:0000313" key="8">
    <source>
        <dbReference type="Proteomes" id="UP000005459"/>
    </source>
</evidence>
<dbReference type="EMBL" id="AFWV01000006">
    <property type="protein sequence ID" value="EGV18628.1"/>
    <property type="molecule type" value="Genomic_DNA"/>
</dbReference>
<dbReference type="InterPro" id="IPR001650">
    <property type="entry name" value="Helicase_C-like"/>
</dbReference>
<dbReference type="PROSITE" id="PS51192">
    <property type="entry name" value="HELICASE_ATP_BIND_1"/>
    <property type="match status" value="1"/>
</dbReference>
<keyword evidence="3" id="KW-0863">Zinc-finger</keyword>
<evidence type="ECO:0000259" key="4">
    <source>
        <dbReference type="PROSITE" id="PS50966"/>
    </source>
</evidence>
<dbReference type="GO" id="GO:0004386">
    <property type="term" value="F:helicase activity"/>
    <property type="evidence" value="ECO:0007669"/>
    <property type="project" value="UniProtKB-KW"/>
</dbReference>
<evidence type="ECO:0000313" key="7">
    <source>
        <dbReference type="EMBL" id="EGV18628.1"/>
    </source>
</evidence>
<name>F9UB10_9GAMM</name>
<dbReference type="Pfam" id="PF04434">
    <property type="entry name" value="SWIM"/>
    <property type="match status" value="2"/>
</dbReference>
<evidence type="ECO:0000256" key="2">
    <source>
        <dbReference type="ARBA" id="ARBA00022806"/>
    </source>
</evidence>
<keyword evidence="2" id="KW-0067">ATP-binding</keyword>
<dbReference type="OrthoDB" id="9772064at2"/>